<dbReference type="Proteomes" id="UP000046680">
    <property type="component" value="Unassembled WGS sequence"/>
</dbReference>
<evidence type="ECO:0000313" key="10">
    <source>
        <dbReference type="EMBL" id="CNV02357.1"/>
    </source>
</evidence>
<evidence type="ECO:0000256" key="7">
    <source>
        <dbReference type="ARBA" id="ARBA00076089"/>
    </source>
</evidence>
<evidence type="ECO:0000313" key="11">
    <source>
        <dbReference type="Proteomes" id="UP000039217"/>
    </source>
</evidence>
<evidence type="ECO:0000256" key="3">
    <source>
        <dbReference type="ARBA" id="ARBA00057731"/>
    </source>
</evidence>
<dbReference type="AlphaFoldDB" id="A0A654TUY7"/>
<evidence type="ECO:0000256" key="8">
    <source>
        <dbReference type="ARBA" id="ARBA00078619"/>
    </source>
</evidence>
<comment type="catalytic activity">
    <reaction evidence="2">
        <text>chorismate = 4-hydroxybenzoate + pyruvate</text>
        <dbReference type="Rhea" id="RHEA:16505"/>
        <dbReference type="ChEBI" id="CHEBI:15361"/>
        <dbReference type="ChEBI" id="CHEBI:17879"/>
        <dbReference type="ChEBI" id="CHEBI:29748"/>
        <dbReference type="EC" id="4.1.3.40"/>
    </reaction>
</comment>
<keyword evidence="9" id="KW-0670">Pyruvate</keyword>
<dbReference type="InterPro" id="IPR002800">
    <property type="entry name" value="Rv2949c-like"/>
</dbReference>
<dbReference type="EMBL" id="CQQC01000431">
    <property type="protein sequence ID" value="CNV02357.1"/>
    <property type="molecule type" value="Genomic_DNA"/>
</dbReference>
<dbReference type="SUPFAM" id="SSF64288">
    <property type="entry name" value="Chorismate lyase-like"/>
    <property type="match status" value="1"/>
</dbReference>
<protein>
    <recommendedName>
        <fullName evidence="6">Chorismate pyruvate-lyase</fullName>
        <ecNumber evidence="5">4.1.3.40</ecNumber>
    </recommendedName>
    <alternativeName>
        <fullName evidence="7">4-HB synthase</fullName>
    </alternativeName>
    <alternativeName>
        <fullName evidence="8">p-hydroxybenzoic acid synthase</fullName>
    </alternativeName>
</protein>
<reference evidence="11 12" key="1">
    <citation type="submission" date="2015-03" db="EMBL/GenBank/DDBJ databases">
        <authorList>
            <consortium name="Pathogen Informatics"/>
        </authorList>
    </citation>
    <scope>NUCLEOTIDE SEQUENCE [LARGE SCALE GENOMIC DNA]</scope>
    <source>
        <strain evidence="9 12">C09601061</strain>
        <strain evidence="10 11">D00501624</strain>
    </source>
</reference>
<dbReference type="FunFam" id="3.40.1410.10:FF:000020">
    <property type="entry name" value="Chorismate pyruvate-lyase"/>
    <property type="match status" value="1"/>
</dbReference>
<dbReference type="InterPro" id="IPR028978">
    <property type="entry name" value="Chorismate_lyase_/UTRA_dom_sf"/>
</dbReference>
<organism evidence="9 12">
    <name type="scientific">Mycobacterium tuberculosis</name>
    <dbReference type="NCBI Taxonomy" id="1773"/>
    <lineage>
        <taxon>Bacteria</taxon>
        <taxon>Bacillati</taxon>
        <taxon>Actinomycetota</taxon>
        <taxon>Actinomycetes</taxon>
        <taxon>Mycobacteriales</taxon>
        <taxon>Mycobacteriaceae</taxon>
        <taxon>Mycobacterium</taxon>
        <taxon>Mycobacterium tuberculosis complex</taxon>
    </lineage>
</organism>
<comment type="function">
    <text evidence="3">Removes the pyruvyl group from chorismate to provide 4-hydroxybenzoate (4HB). Involved in the synthesis of glycosylated p-hydroxybenzoic acid methyl esters (p-HBADs) and phenolic glycolipids (PGL) that play important roles in the pathogenesis of mycobacterial infections.</text>
</comment>
<evidence type="ECO:0000256" key="6">
    <source>
        <dbReference type="ARBA" id="ARBA00069941"/>
    </source>
</evidence>
<evidence type="ECO:0000313" key="12">
    <source>
        <dbReference type="Proteomes" id="UP000046680"/>
    </source>
</evidence>
<sequence>MLWHNSACMWGKNMTECFLSDQEIRKLNRDLRILIAANGTLTRVLNIVADDEVIVQIVKQRIHDVSPKLSEFEQLGQVGVGRVLQRYIILKGRNSEHLFVAAESLIAIDRLPAAIITRLTQTNDPLGEVMAASHIETFKEEAKVWVGDLPGWLALHGYQNSRKRAVARRYRVISGGQPIMVVTEHFLRSVFRDAPHEEPDRWQFSNAITLAR</sequence>
<gene>
    <name evidence="9" type="ORF">ERS007657_00008</name>
    <name evidence="10" type="ORF">ERS007661_01522</name>
</gene>
<keyword evidence="1 9" id="KW-0456">Lyase</keyword>
<comment type="similarity">
    <text evidence="4">Belongs to the chorismate pyruvate-lyase type 2 family.</text>
</comment>
<evidence type="ECO:0000313" key="9">
    <source>
        <dbReference type="EMBL" id="CFR64217.1"/>
    </source>
</evidence>
<dbReference type="Proteomes" id="UP000039217">
    <property type="component" value="Unassembled WGS sequence"/>
</dbReference>
<evidence type="ECO:0000256" key="1">
    <source>
        <dbReference type="ARBA" id="ARBA00023239"/>
    </source>
</evidence>
<dbReference type="GO" id="GO:0008813">
    <property type="term" value="F:chorismate lyase activity"/>
    <property type="evidence" value="ECO:0007669"/>
    <property type="project" value="UniProtKB-EC"/>
</dbReference>
<dbReference type="EC" id="4.1.3.40" evidence="5"/>
<dbReference type="EMBL" id="CGCX01000002">
    <property type="protein sequence ID" value="CFR64217.1"/>
    <property type="molecule type" value="Genomic_DNA"/>
</dbReference>
<dbReference type="Pfam" id="PF01947">
    <property type="entry name" value="Rv2949c-like"/>
    <property type="match status" value="1"/>
</dbReference>
<dbReference type="Gene3D" id="3.40.1410.10">
    <property type="entry name" value="Chorismate lyase-like"/>
    <property type="match status" value="1"/>
</dbReference>
<name>A0A654TUY7_MYCTX</name>
<evidence type="ECO:0000256" key="2">
    <source>
        <dbReference type="ARBA" id="ARBA00052162"/>
    </source>
</evidence>
<evidence type="ECO:0000256" key="4">
    <source>
        <dbReference type="ARBA" id="ARBA00061315"/>
    </source>
</evidence>
<accession>A0A654TUY7</accession>
<proteinExistence type="inferred from homology"/>
<evidence type="ECO:0000256" key="5">
    <source>
        <dbReference type="ARBA" id="ARBA00066952"/>
    </source>
</evidence>